<dbReference type="Gene3D" id="2.60.520.10">
    <property type="entry name" value="Phage fibre proteins"/>
    <property type="match status" value="1"/>
</dbReference>
<organism evidence="1 2">
    <name type="scientific">Leuconostoc phage LN03</name>
    <dbReference type="NCBI Taxonomy" id="1262515"/>
    <lineage>
        <taxon>Viruses</taxon>
        <taxon>Duplodnaviria</taxon>
        <taxon>Heunggongvirae</taxon>
        <taxon>Uroviricota</taxon>
        <taxon>Caudoviricetes</taxon>
        <taxon>Mccleskeyvirinae</taxon>
        <taxon>Limdunavirus</taxon>
        <taxon>Limdunavirus LN03</taxon>
    </lineage>
</organism>
<keyword evidence="2" id="KW-1185">Reference proteome</keyword>
<accession>A0A059PAB3</accession>
<proteinExistence type="predicted"/>
<evidence type="ECO:0000313" key="2">
    <source>
        <dbReference type="Proteomes" id="UP000201275"/>
    </source>
</evidence>
<dbReference type="Proteomes" id="UP000201275">
    <property type="component" value="Segment"/>
</dbReference>
<name>A0A059PAB3_9CAUD</name>
<keyword evidence="1" id="KW-0675">Receptor</keyword>
<dbReference type="KEGG" id="vg:19736092"/>
<evidence type="ECO:0000313" key="1">
    <source>
        <dbReference type="EMBL" id="AFY98232.1"/>
    </source>
</evidence>
<dbReference type="EMBL" id="KC013022">
    <property type="protein sequence ID" value="AFY98232.1"/>
    <property type="molecule type" value="Genomic_DNA"/>
</dbReference>
<dbReference type="OrthoDB" id="5161at10239"/>
<protein>
    <submittedName>
        <fullName evidence="1">Receptor-binding tail protein</fullName>
    </submittedName>
</protein>
<gene>
    <name evidence="1" type="ORF">phiLN03_021</name>
</gene>
<sequence>MTLANTELVYQADFMNVSPSADGAVFSGIGNRIITGLVPTLLKGSVQVTAGKALVQGRLFELTSTKTYTPSTTMGTQYLGLMVDLTKSNVDGDTVTNNQYTVGFFNSPSGNLVMGDSKANIPLFKMTGTTSVIVAPEMNGSTVRTWQPNTQYSIGDLVTFNRLGTDTTGKLTNPIFKAVQTHVSDTTFPSSSNTQWVLINISAYYIELNYNSYAVNFYFKRFGKLVDVSTSAVVHTLSDAYFISKEKGKTVLPDVFKPINNVFLSTGASIIQLDIGGNIIARGSGNTVGSLMAGTYHAMGDPVWNAGVPS</sequence>
<dbReference type="GeneID" id="19736092"/>
<dbReference type="RefSeq" id="YP_009044975.1">
    <property type="nucleotide sequence ID" value="NC_024390.1"/>
</dbReference>
<reference evidence="1 2" key="1">
    <citation type="journal article" date="2014" name="Int. J. Food Microbiol.">
        <title>Sequence and comparative analysis of Leuconostoc dairy bacteriophages.</title>
        <authorList>
            <person name="Kot W."/>
            <person name="Hansen L.H."/>
            <person name="Neve H."/>
            <person name="Hammer K."/>
            <person name="Jacobsen S."/>
            <person name="Pedersen P.D."/>
            <person name="Sorensen S.J."/>
            <person name="Heller K.J."/>
            <person name="Vogensen F.K."/>
        </authorList>
    </citation>
    <scope>NUCLEOTIDE SEQUENCE [LARGE SCALE GENOMIC DNA]</scope>
</reference>